<dbReference type="STRING" id="1192034.CAP_6480"/>
<dbReference type="RefSeq" id="WP_044247002.1">
    <property type="nucleotide sequence ID" value="NZ_ASRX01000055.1"/>
</dbReference>
<proteinExistence type="predicted"/>
<name>A0A017T1L8_9BACT</name>
<dbReference type="EMBL" id="ASRX01000055">
    <property type="protein sequence ID" value="EYF02745.1"/>
    <property type="molecule type" value="Genomic_DNA"/>
</dbReference>
<comment type="caution">
    <text evidence="1">The sequence shown here is derived from an EMBL/GenBank/DDBJ whole genome shotgun (WGS) entry which is preliminary data.</text>
</comment>
<reference evidence="1 2" key="1">
    <citation type="submission" date="2013-05" db="EMBL/GenBank/DDBJ databases">
        <title>Genome assembly of Chondromyces apiculatus DSM 436.</title>
        <authorList>
            <person name="Sharma G."/>
            <person name="Khatri I."/>
            <person name="Kaur C."/>
            <person name="Mayilraj S."/>
            <person name="Subramanian S."/>
        </authorList>
    </citation>
    <scope>NUCLEOTIDE SEQUENCE [LARGE SCALE GENOMIC DNA]</scope>
    <source>
        <strain evidence="1 2">DSM 436</strain>
    </source>
</reference>
<accession>A0A017T1L8</accession>
<evidence type="ECO:0000313" key="2">
    <source>
        <dbReference type="Proteomes" id="UP000019678"/>
    </source>
</evidence>
<evidence type="ECO:0000313" key="1">
    <source>
        <dbReference type="EMBL" id="EYF02745.1"/>
    </source>
</evidence>
<protein>
    <submittedName>
        <fullName evidence="1">Uncharacterized protein</fullName>
    </submittedName>
</protein>
<organism evidence="1 2">
    <name type="scientific">Chondromyces apiculatus DSM 436</name>
    <dbReference type="NCBI Taxonomy" id="1192034"/>
    <lineage>
        <taxon>Bacteria</taxon>
        <taxon>Pseudomonadati</taxon>
        <taxon>Myxococcota</taxon>
        <taxon>Polyangia</taxon>
        <taxon>Polyangiales</taxon>
        <taxon>Polyangiaceae</taxon>
        <taxon>Chondromyces</taxon>
    </lineage>
</organism>
<keyword evidence="2" id="KW-1185">Reference proteome</keyword>
<gene>
    <name evidence="1" type="ORF">CAP_6480</name>
</gene>
<dbReference type="AlphaFoldDB" id="A0A017T1L8"/>
<sequence length="64" mass="7113">MSEVILAELATDVAKDRRGSVLGAKVELYQHLLISHPEGAERVRRSAQGTQVERLLMHAESMLD</sequence>
<dbReference type="Proteomes" id="UP000019678">
    <property type="component" value="Unassembled WGS sequence"/>
</dbReference>